<proteinExistence type="inferred from homology"/>
<dbReference type="InterPro" id="IPR027413">
    <property type="entry name" value="GROEL-like_equatorial_sf"/>
</dbReference>
<keyword evidence="7" id="KW-1185">Reference proteome</keyword>
<dbReference type="EnsemblPlants" id="OPUNC03G38820.6">
    <property type="protein sequence ID" value="OPUNC03G38820.6"/>
    <property type="gene ID" value="OPUNC03G38820"/>
</dbReference>
<dbReference type="InterPro" id="IPR001844">
    <property type="entry name" value="Cpn60/GroEL"/>
</dbReference>
<dbReference type="PANTHER" id="PTHR45633">
    <property type="entry name" value="60 KDA HEAT SHOCK PROTEIN, MITOCHONDRIAL"/>
    <property type="match status" value="1"/>
</dbReference>
<reference evidence="6" key="1">
    <citation type="submission" date="2015-04" db="UniProtKB">
        <authorList>
            <consortium name="EnsemblPlants"/>
        </authorList>
    </citation>
    <scope>IDENTIFICATION</scope>
</reference>
<organism evidence="6">
    <name type="scientific">Oryza punctata</name>
    <name type="common">Red rice</name>
    <dbReference type="NCBI Taxonomy" id="4537"/>
    <lineage>
        <taxon>Eukaryota</taxon>
        <taxon>Viridiplantae</taxon>
        <taxon>Streptophyta</taxon>
        <taxon>Embryophyta</taxon>
        <taxon>Tracheophyta</taxon>
        <taxon>Spermatophyta</taxon>
        <taxon>Magnoliopsida</taxon>
        <taxon>Liliopsida</taxon>
        <taxon>Poales</taxon>
        <taxon>Poaceae</taxon>
        <taxon>BOP clade</taxon>
        <taxon>Oryzoideae</taxon>
        <taxon>Oryzeae</taxon>
        <taxon>Oryzinae</taxon>
        <taxon>Oryza</taxon>
    </lineage>
</organism>
<dbReference type="Proteomes" id="UP000026962">
    <property type="component" value="Chromosome 3"/>
</dbReference>
<evidence type="ECO:0000313" key="6">
    <source>
        <dbReference type="EnsemblPlants" id="OPUNC03G38820.6"/>
    </source>
</evidence>
<dbReference type="Gene3D" id="1.10.560.10">
    <property type="entry name" value="GroEL-like equatorial domain"/>
    <property type="match status" value="1"/>
</dbReference>
<evidence type="ECO:0000256" key="4">
    <source>
        <dbReference type="ARBA" id="ARBA00023186"/>
    </source>
</evidence>
<dbReference type="GO" id="GO:0005524">
    <property type="term" value="F:ATP binding"/>
    <property type="evidence" value="ECO:0007669"/>
    <property type="project" value="UniProtKB-KW"/>
</dbReference>
<dbReference type="SUPFAM" id="SSF48592">
    <property type="entry name" value="GroEL equatorial domain-like"/>
    <property type="match status" value="1"/>
</dbReference>
<keyword evidence="2" id="KW-0547">Nucleotide-binding</keyword>
<dbReference type="GO" id="GO:0140662">
    <property type="term" value="F:ATP-dependent protein folding chaperone"/>
    <property type="evidence" value="ECO:0007669"/>
    <property type="project" value="InterPro"/>
</dbReference>
<feature type="region of interest" description="Disordered" evidence="5">
    <location>
        <begin position="227"/>
        <end position="256"/>
    </location>
</feature>
<evidence type="ECO:0000313" key="7">
    <source>
        <dbReference type="Proteomes" id="UP000026962"/>
    </source>
</evidence>
<evidence type="ECO:0000256" key="1">
    <source>
        <dbReference type="ARBA" id="ARBA00006607"/>
    </source>
</evidence>
<dbReference type="InterPro" id="IPR017998">
    <property type="entry name" value="Chaperone_TCP-1"/>
</dbReference>
<protein>
    <submittedName>
        <fullName evidence="6">Uncharacterized protein</fullName>
    </submittedName>
</protein>
<evidence type="ECO:0000256" key="2">
    <source>
        <dbReference type="ARBA" id="ARBA00022741"/>
    </source>
</evidence>
<keyword evidence="3" id="KW-0067">ATP-binding</keyword>
<dbReference type="Pfam" id="PF00118">
    <property type="entry name" value="Cpn60_TCP1"/>
    <property type="match status" value="1"/>
</dbReference>
<evidence type="ECO:0000256" key="3">
    <source>
        <dbReference type="ARBA" id="ARBA00022840"/>
    </source>
</evidence>
<feature type="compositionally biased region" description="Pro residues" evidence="5">
    <location>
        <begin position="242"/>
        <end position="256"/>
    </location>
</feature>
<evidence type="ECO:0000256" key="5">
    <source>
        <dbReference type="SAM" id="MobiDB-lite"/>
    </source>
</evidence>
<reference evidence="6" key="2">
    <citation type="submission" date="2018-05" db="EMBL/GenBank/DDBJ databases">
        <title>OpunRS2 (Oryza punctata Reference Sequence Version 2).</title>
        <authorList>
            <person name="Zhang J."/>
            <person name="Kudrna D."/>
            <person name="Lee S."/>
            <person name="Talag J."/>
            <person name="Welchert J."/>
            <person name="Wing R.A."/>
        </authorList>
    </citation>
    <scope>NUCLEOTIDE SEQUENCE [LARGE SCALE GENOMIC DNA]</scope>
</reference>
<accession>A0A0E0KLV3</accession>
<name>A0A0E0KLV3_ORYPU</name>
<dbReference type="Gramene" id="OPUNC03G38820.6">
    <property type="protein sequence ID" value="OPUNC03G38820.6"/>
    <property type="gene ID" value="OPUNC03G38820"/>
</dbReference>
<dbReference type="GO" id="GO:0042026">
    <property type="term" value="P:protein refolding"/>
    <property type="evidence" value="ECO:0007669"/>
    <property type="project" value="InterPro"/>
</dbReference>
<sequence length="256" mass="26358">MATIPTSCSSSSLLFLLGSSSSSLRRDRGSRSAYLPGAARRRTHLGALRASAKEIAFDQGSRSSLQAGVEKLAAAVGVTLGPRGRNVVLDEFGSPKVVNDGVTIARAIELADPMENAGAALIREVASKTNDSAGDGTTTASVLAREIIKLGLLSVTSGANPVSIKKGIDKTVHSLVEELEKKSRPVKGSGDIKAVAAISAGNDDFVGTMIAEAIDKVGPDGVLSIESSSSFETTVEVEEGMEPPPPPPPPSISRKP</sequence>
<comment type="similarity">
    <text evidence="1">Belongs to the chaperonin (HSP60) family.</text>
</comment>
<dbReference type="PRINTS" id="PR00304">
    <property type="entry name" value="TCOMPLEXTCP1"/>
</dbReference>
<dbReference type="InterPro" id="IPR002423">
    <property type="entry name" value="Cpn60/GroEL/TCP-1"/>
</dbReference>
<dbReference type="HOGENOM" id="CLU_016503_0_1_1"/>
<dbReference type="AlphaFoldDB" id="A0A0E0KLV3"/>
<keyword evidence="4" id="KW-0143">Chaperone</keyword>